<accession>A0A976FKR4</accession>
<dbReference type="InterPro" id="IPR043153">
    <property type="entry name" value="DENN_C"/>
</dbReference>
<dbReference type="AlphaFoldDB" id="A0A976FKR4"/>
<dbReference type="Proteomes" id="UP000294530">
    <property type="component" value="Unassembled WGS sequence"/>
</dbReference>
<dbReference type="GO" id="GO:0032483">
    <property type="term" value="P:regulation of Rab protein signal transduction"/>
    <property type="evidence" value="ECO:0007669"/>
    <property type="project" value="TreeGrafter"/>
</dbReference>
<dbReference type="EMBL" id="SHOA02000016">
    <property type="protein sequence ID" value="TDH68598.1"/>
    <property type="molecule type" value="Genomic_DNA"/>
</dbReference>
<dbReference type="SUPFAM" id="SSF48097">
    <property type="entry name" value="Regulator of G-protein signaling, RGS"/>
    <property type="match status" value="2"/>
</dbReference>
<dbReference type="OrthoDB" id="74314at2759"/>
<feature type="compositionally biased region" description="Polar residues" evidence="1">
    <location>
        <begin position="46"/>
        <end position="60"/>
    </location>
</feature>
<reference evidence="4 5" key="1">
    <citation type="journal article" date="2021" name="Genome Biol.">
        <title>AFLAP: assembly-free linkage analysis pipeline using k-mers from genome sequencing data.</title>
        <authorList>
            <person name="Fletcher K."/>
            <person name="Zhang L."/>
            <person name="Gil J."/>
            <person name="Han R."/>
            <person name="Cavanaugh K."/>
            <person name="Michelmore R."/>
        </authorList>
    </citation>
    <scope>NUCLEOTIDE SEQUENCE [LARGE SCALE GENOMIC DNA]</scope>
    <source>
        <strain evidence="4 5">SF5</strain>
    </source>
</reference>
<dbReference type="GO" id="GO:0031410">
    <property type="term" value="C:cytoplasmic vesicle"/>
    <property type="evidence" value="ECO:0007669"/>
    <property type="project" value="TreeGrafter"/>
</dbReference>
<dbReference type="GeneID" id="94347348"/>
<dbReference type="Gene3D" id="3.40.50.11500">
    <property type="match status" value="1"/>
</dbReference>
<evidence type="ECO:0000313" key="4">
    <source>
        <dbReference type="EMBL" id="TDH68598.1"/>
    </source>
</evidence>
<feature type="region of interest" description="Disordered" evidence="1">
    <location>
        <begin position="46"/>
        <end position="80"/>
    </location>
</feature>
<evidence type="ECO:0000313" key="5">
    <source>
        <dbReference type="Proteomes" id="UP000294530"/>
    </source>
</evidence>
<dbReference type="SMART" id="SM00315">
    <property type="entry name" value="RGS"/>
    <property type="match status" value="1"/>
</dbReference>
<dbReference type="PROSITE" id="PS50211">
    <property type="entry name" value="DENN"/>
    <property type="match status" value="1"/>
</dbReference>
<dbReference type="PANTHER" id="PTHR12296">
    <property type="entry name" value="DENN DOMAIN-CONTAINING PROTEIN 4"/>
    <property type="match status" value="1"/>
</dbReference>
<evidence type="ECO:0008006" key="6">
    <source>
        <dbReference type="Google" id="ProtNLM"/>
    </source>
</evidence>
<dbReference type="RefSeq" id="XP_067818097.1">
    <property type="nucleotide sequence ID" value="XM_067961677.1"/>
</dbReference>
<evidence type="ECO:0000256" key="1">
    <source>
        <dbReference type="SAM" id="MobiDB-lite"/>
    </source>
</evidence>
<dbReference type="InterPro" id="IPR051696">
    <property type="entry name" value="DENN_Domain_GEFs"/>
</dbReference>
<dbReference type="InterPro" id="IPR037516">
    <property type="entry name" value="Tripartite_DENN"/>
</dbReference>
<feature type="domain" description="RGS" evidence="2">
    <location>
        <begin position="269"/>
        <end position="397"/>
    </location>
</feature>
<sequence length="999" mass="114067">MIITSPYVAACFNVACSDKLPTMRSYTNLILDALLFGDDKASENNAISQSPYESTTSHSTNQDRLRFSRRTSPVSELSNPHPVSSKLFKLFRPNGLHSKRNMTNTHLQVLNLDIASFNKLQGHMPLTLKEIVKDPKKLPYLLQWLLVDTEALNESTHSNYHHVLLFLMEIEQLQTVNEKKRREQANKIWHKYIDNSSEFQISETLELPSELEQLVKTNITTSDKVNDIFFPIQNLAYMRLTQEEMPRFLKSDVYLKMLIDTEVRPRKIPMERLLQQPRAAHYFLFFLMQSRQHFELYFWLHVEYVLKHLLDINKYELFWRLACVLVDKAQNNSQAITLATKNDLYLTVVSRRFDDDVQSQQPVAEALFMKAQEEICIKLLSSWYEQFITSDLYKVALQDPLIYFDLVESREFPPKLSTISLSAEYSKVHNEVGKVDGQSSTRALFATGAKGYREEAIESKPIHVVKSDQTNVICSDAEIQSDSEEIVERNMAKIVLNLEGIIRLTKLPPGLQVHYRPNFNSLNSNAPVQNENDFSIKIIFTFATFIEKENDQDLKAKLLLMPVPNPFKAEDCREKQFDEISRQTKPFLVPSGRILIQHSSGEKCPPDVLFPFQQSDRHGFLFGSVYLTYELMHVGSSNEQIYVAKGFCLLSHLPLVSLLRKLAEEHIQSIPKQSSFLAHEQLALLYHRKLSWKRPTITSHTSAYSETKSLNLRKFCSSLSLPSNAKKTDVDVPLTVLFKHFGTAMALQILASAVLECSIVLVASQYSVLAMCAEAIRYLLRPFTWCHVYAPVLPKSLLSYLQCPTPILVGVNSEFALRSDLPARGFYLVADVDRKVVEYVGNQRVAWRGLGLQNNIDKDAIFLPRCFEAAKLKLDGLLYPEMMQYDSISKCGTTSIDTVSEHASSSNTEVEQLSDVCVDLFLELLCGHANACLVVGDATESVVIFDETEFLSTRAEEDLSFYRALLRTQCFSEIISAHRIDIDFKELDKADEDLQEGII</sequence>
<organism evidence="4 5">
    <name type="scientific">Bremia lactucae</name>
    <name type="common">Lettuce downy mildew</name>
    <dbReference type="NCBI Taxonomy" id="4779"/>
    <lineage>
        <taxon>Eukaryota</taxon>
        <taxon>Sar</taxon>
        <taxon>Stramenopiles</taxon>
        <taxon>Oomycota</taxon>
        <taxon>Peronosporomycetes</taxon>
        <taxon>Peronosporales</taxon>
        <taxon>Peronosporaceae</taxon>
        <taxon>Bremia</taxon>
    </lineage>
</organism>
<dbReference type="PANTHER" id="PTHR12296:SF21">
    <property type="entry name" value="DENN DOMAIN-CONTAINING PROTEIN 3"/>
    <property type="match status" value="1"/>
</dbReference>
<dbReference type="Pfam" id="PF00615">
    <property type="entry name" value="RGS"/>
    <property type="match status" value="1"/>
</dbReference>
<gene>
    <name evidence="4" type="ORF">CCR75_003583</name>
</gene>
<comment type="caution">
    <text evidence="4">The sequence shown here is derived from an EMBL/GenBank/DDBJ whole genome shotgun (WGS) entry which is preliminary data.</text>
</comment>
<dbReference type="SMART" id="SM00799">
    <property type="entry name" value="DENN"/>
    <property type="match status" value="1"/>
</dbReference>
<feature type="compositionally biased region" description="Polar residues" evidence="1">
    <location>
        <begin position="70"/>
        <end position="80"/>
    </location>
</feature>
<dbReference type="Pfam" id="PF02141">
    <property type="entry name" value="DENN"/>
    <property type="match status" value="1"/>
</dbReference>
<dbReference type="InterPro" id="IPR001194">
    <property type="entry name" value="cDENN_dom"/>
</dbReference>
<dbReference type="InterPro" id="IPR036305">
    <property type="entry name" value="RGS_sf"/>
</dbReference>
<keyword evidence="5" id="KW-1185">Reference proteome</keyword>
<dbReference type="InterPro" id="IPR016137">
    <property type="entry name" value="RGS"/>
</dbReference>
<name>A0A976FKR4_BRELC</name>
<dbReference type="KEGG" id="blac:94347348"/>
<evidence type="ECO:0000259" key="2">
    <source>
        <dbReference type="PROSITE" id="PS50132"/>
    </source>
</evidence>
<feature type="domain" description="UDENN" evidence="3">
    <location>
        <begin position="544"/>
        <end position="986"/>
    </location>
</feature>
<dbReference type="PROSITE" id="PS50132">
    <property type="entry name" value="RGS"/>
    <property type="match status" value="2"/>
</dbReference>
<protein>
    <recommendedName>
        <fullName evidence="6">UDENN domain-containing protein</fullName>
    </recommendedName>
</protein>
<proteinExistence type="predicted"/>
<dbReference type="InterPro" id="IPR044926">
    <property type="entry name" value="RGS_subdomain_2"/>
</dbReference>
<dbReference type="Gene3D" id="1.10.167.10">
    <property type="entry name" value="Regulator of G-protein Signalling 4, domain 2"/>
    <property type="match status" value="2"/>
</dbReference>
<feature type="domain" description="RGS" evidence="2">
    <location>
        <begin position="164"/>
        <end position="258"/>
    </location>
</feature>
<evidence type="ECO:0000259" key="3">
    <source>
        <dbReference type="PROSITE" id="PS50211"/>
    </source>
</evidence>